<sequence>MPQQFIGLFSPPNRENGVDLKRYLLLRVTLFAFMIGLLAAALVLHQAREHIRVHIGRTGGTVARLIAGEAVQPRGTFRHGLEGLALASLEGIGPLLGICVTVEDIYKQTIVQRCFGEASSPPALVRWTLGHLIGPESHYRGAIGQYPGFKVGEFIVTPNLDSEALAVWQQIRTVLGMTVGILILNLLIYLPVRRALQPTEQILAVLARMEAGDLSARMPRPSLIELHRIAAGFDHLTGRLQKTMAEQRHLAQRLLAVREEERRCLARELHDEFGQCLTSIGAEAAFITARARERQPELLPAVQSIASVTAHMMESLQGILCQLRPVGLDEFGLRAGLEQLLGGWQRRLTGCSFELFIEGEIDDLPGDLTVSLYRIVQESLTNALRHAAPRKVTVRLRREAARCLLSVEDDGEKREPSTAGSGLGVLGMNERVAALGGRFAIEALSPQGMRVQAEFSAEAMCTQGNNDA</sequence>
<protein>
    <submittedName>
        <fullName evidence="8">Sensor histidine kinase</fullName>
    </submittedName>
</protein>
<dbReference type="InterPro" id="IPR036890">
    <property type="entry name" value="HATPase_C_sf"/>
</dbReference>
<comment type="subcellular location">
    <subcellularLocation>
        <location evidence="1">Membrane</location>
    </subcellularLocation>
</comment>
<keyword evidence="6" id="KW-1133">Transmembrane helix</keyword>
<evidence type="ECO:0000256" key="1">
    <source>
        <dbReference type="ARBA" id="ARBA00004370"/>
    </source>
</evidence>
<feature type="transmembrane region" description="Helical" evidence="6">
    <location>
        <begin position="24"/>
        <end position="44"/>
    </location>
</feature>
<dbReference type="PROSITE" id="PS50885">
    <property type="entry name" value="HAMP"/>
    <property type="match status" value="1"/>
</dbReference>
<keyword evidence="6" id="KW-0812">Transmembrane</keyword>
<keyword evidence="5" id="KW-0902">Two-component regulatory system</keyword>
<dbReference type="InterPro" id="IPR003660">
    <property type="entry name" value="HAMP_dom"/>
</dbReference>
<dbReference type="PANTHER" id="PTHR24421">
    <property type="entry name" value="NITRATE/NITRITE SENSOR PROTEIN NARX-RELATED"/>
    <property type="match status" value="1"/>
</dbReference>
<dbReference type="InterPro" id="IPR050482">
    <property type="entry name" value="Sensor_HK_TwoCompSys"/>
</dbReference>
<dbReference type="Gene3D" id="6.10.340.10">
    <property type="match status" value="1"/>
</dbReference>
<dbReference type="InterPro" id="IPR011712">
    <property type="entry name" value="Sig_transdc_His_kin_sub3_dim/P"/>
</dbReference>
<evidence type="ECO:0000256" key="2">
    <source>
        <dbReference type="ARBA" id="ARBA00022553"/>
    </source>
</evidence>
<dbReference type="CDD" id="cd16917">
    <property type="entry name" value="HATPase_UhpB-NarQ-NarX-like"/>
    <property type="match status" value="1"/>
</dbReference>
<keyword evidence="3" id="KW-0808">Transferase</keyword>
<dbReference type="EMBL" id="CP157675">
    <property type="protein sequence ID" value="XBP71647.1"/>
    <property type="molecule type" value="Genomic_DNA"/>
</dbReference>
<dbReference type="SMART" id="SM00387">
    <property type="entry name" value="HATPase_c"/>
    <property type="match status" value="1"/>
</dbReference>
<dbReference type="Gene3D" id="1.20.5.1930">
    <property type="match status" value="1"/>
</dbReference>
<accession>A0AAU7LVM6</accession>
<organism evidence="8">
    <name type="scientific">Polaromonas hydrogenivorans</name>
    <dbReference type="NCBI Taxonomy" id="335476"/>
    <lineage>
        <taxon>Bacteria</taxon>
        <taxon>Pseudomonadati</taxon>
        <taxon>Pseudomonadota</taxon>
        <taxon>Betaproteobacteria</taxon>
        <taxon>Burkholderiales</taxon>
        <taxon>Comamonadaceae</taxon>
        <taxon>Polaromonas</taxon>
    </lineage>
</organism>
<dbReference type="InterPro" id="IPR003594">
    <property type="entry name" value="HATPase_dom"/>
</dbReference>
<reference evidence="8" key="1">
    <citation type="submission" date="2024-05" db="EMBL/GenBank/DDBJ databases">
        <authorList>
            <person name="Bunk B."/>
            <person name="Swiderski J."/>
            <person name="Sproer C."/>
            <person name="Thiel V."/>
        </authorList>
    </citation>
    <scope>NUCLEOTIDE SEQUENCE</scope>
    <source>
        <strain evidence="8">DSM 17735</strain>
    </source>
</reference>
<dbReference type="GO" id="GO:0000155">
    <property type="term" value="F:phosphorelay sensor kinase activity"/>
    <property type="evidence" value="ECO:0007669"/>
    <property type="project" value="InterPro"/>
</dbReference>
<dbReference type="CDD" id="cd06225">
    <property type="entry name" value="HAMP"/>
    <property type="match status" value="1"/>
</dbReference>
<dbReference type="GO" id="GO:0016020">
    <property type="term" value="C:membrane"/>
    <property type="evidence" value="ECO:0007669"/>
    <property type="project" value="UniProtKB-SubCell"/>
</dbReference>
<gene>
    <name evidence="8" type="ORF">ABLV49_07590</name>
</gene>
<name>A0AAU7LVM6_9BURK</name>
<evidence type="ECO:0000256" key="4">
    <source>
        <dbReference type="ARBA" id="ARBA00022777"/>
    </source>
</evidence>
<dbReference type="Gene3D" id="3.30.565.10">
    <property type="entry name" value="Histidine kinase-like ATPase, C-terminal domain"/>
    <property type="match status" value="1"/>
</dbReference>
<evidence type="ECO:0000256" key="5">
    <source>
        <dbReference type="ARBA" id="ARBA00023012"/>
    </source>
</evidence>
<dbReference type="AlphaFoldDB" id="A0AAU7LVM6"/>
<dbReference type="SMART" id="SM00304">
    <property type="entry name" value="HAMP"/>
    <property type="match status" value="1"/>
</dbReference>
<evidence type="ECO:0000313" key="8">
    <source>
        <dbReference type="EMBL" id="XBP71647.1"/>
    </source>
</evidence>
<dbReference type="Pfam" id="PF02518">
    <property type="entry name" value="HATPase_c"/>
    <property type="match status" value="1"/>
</dbReference>
<proteinExistence type="predicted"/>
<dbReference type="SUPFAM" id="SSF55874">
    <property type="entry name" value="ATPase domain of HSP90 chaperone/DNA topoisomerase II/histidine kinase"/>
    <property type="match status" value="1"/>
</dbReference>
<evidence type="ECO:0000256" key="3">
    <source>
        <dbReference type="ARBA" id="ARBA00022679"/>
    </source>
</evidence>
<keyword evidence="2" id="KW-0597">Phosphoprotein</keyword>
<dbReference type="Pfam" id="PF07730">
    <property type="entry name" value="HisKA_3"/>
    <property type="match status" value="1"/>
</dbReference>
<evidence type="ECO:0000256" key="6">
    <source>
        <dbReference type="SAM" id="Phobius"/>
    </source>
</evidence>
<evidence type="ECO:0000259" key="7">
    <source>
        <dbReference type="PROSITE" id="PS50885"/>
    </source>
</evidence>
<keyword evidence="4 8" id="KW-0418">Kinase</keyword>
<feature type="domain" description="HAMP" evidence="7">
    <location>
        <begin position="193"/>
        <end position="245"/>
    </location>
</feature>
<dbReference type="RefSeq" id="WP_349281007.1">
    <property type="nucleotide sequence ID" value="NZ_CBCSCU010000023.1"/>
</dbReference>
<dbReference type="PANTHER" id="PTHR24421:SF58">
    <property type="entry name" value="SIGNAL TRANSDUCTION HISTIDINE-PROTEIN KINASE_PHOSPHATASE UHPB"/>
    <property type="match status" value="1"/>
</dbReference>
<dbReference type="GO" id="GO:0046983">
    <property type="term" value="F:protein dimerization activity"/>
    <property type="evidence" value="ECO:0007669"/>
    <property type="project" value="InterPro"/>
</dbReference>
<keyword evidence="6" id="KW-0472">Membrane</keyword>
<feature type="transmembrane region" description="Helical" evidence="6">
    <location>
        <begin position="174"/>
        <end position="192"/>
    </location>
</feature>